<dbReference type="Proteomes" id="UP001066276">
    <property type="component" value="Chromosome 7"/>
</dbReference>
<evidence type="ECO:0000313" key="2">
    <source>
        <dbReference type="Proteomes" id="UP001066276"/>
    </source>
</evidence>
<sequence length="90" mass="10300">MYGRDHRLLGATSALVVREARIAWCLLQPVILQTLGYGPRGEGWAHPRYLQGEQKDVLQLQQGVEGIRLCSPRRHMDLWYECCDGHLPES</sequence>
<organism evidence="1 2">
    <name type="scientific">Pleurodeles waltl</name>
    <name type="common">Iberian ribbed newt</name>
    <dbReference type="NCBI Taxonomy" id="8319"/>
    <lineage>
        <taxon>Eukaryota</taxon>
        <taxon>Metazoa</taxon>
        <taxon>Chordata</taxon>
        <taxon>Craniata</taxon>
        <taxon>Vertebrata</taxon>
        <taxon>Euteleostomi</taxon>
        <taxon>Amphibia</taxon>
        <taxon>Batrachia</taxon>
        <taxon>Caudata</taxon>
        <taxon>Salamandroidea</taxon>
        <taxon>Salamandridae</taxon>
        <taxon>Pleurodelinae</taxon>
        <taxon>Pleurodeles</taxon>
    </lineage>
</organism>
<keyword evidence="2" id="KW-1185">Reference proteome</keyword>
<proteinExistence type="predicted"/>
<name>A0AAV7PQG8_PLEWA</name>
<dbReference type="EMBL" id="JANPWB010000011">
    <property type="protein sequence ID" value="KAJ1129482.1"/>
    <property type="molecule type" value="Genomic_DNA"/>
</dbReference>
<reference evidence="1" key="1">
    <citation type="journal article" date="2022" name="bioRxiv">
        <title>Sequencing and chromosome-scale assembly of the giantPleurodeles waltlgenome.</title>
        <authorList>
            <person name="Brown T."/>
            <person name="Elewa A."/>
            <person name="Iarovenko S."/>
            <person name="Subramanian E."/>
            <person name="Araus A.J."/>
            <person name="Petzold A."/>
            <person name="Susuki M."/>
            <person name="Suzuki K.-i.T."/>
            <person name="Hayashi T."/>
            <person name="Toyoda A."/>
            <person name="Oliveira C."/>
            <person name="Osipova E."/>
            <person name="Leigh N.D."/>
            <person name="Simon A."/>
            <person name="Yun M.H."/>
        </authorList>
    </citation>
    <scope>NUCLEOTIDE SEQUENCE</scope>
    <source>
        <strain evidence="1">20211129_DDA</strain>
        <tissue evidence="1">Liver</tissue>
    </source>
</reference>
<evidence type="ECO:0000313" key="1">
    <source>
        <dbReference type="EMBL" id="KAJ1129482.1"/>
    </source>
</evidence>
<comment type="caution">
    <text evidence="1">The sequence shown here is derived from an EMBL/GenBank/DDBJ whole genome shotgun (WGS) entry which is preliminary data.</text>
</comment>
<accession>A0AAV7PQG8</accession>
<protein>
    <submittedName>
        <fullName evidence="1">Uncharacterized protein</fullName>
    </submittedName>
</protein>
<dbReference type="AlphaFoldDB" id="A0AAV7PQG8"/>
<gene>
    <name evidence="1" type="ORF">NDU88_007850</name>
</gene>